<organism evidence="5">
    <name type="scientific">marine metagenome</name>
    <dbReference type="NCBI Taxonomy" id="408172"/>
    <lineage>
        <taxon>unclassified sequences</taxon>
        <taxon>metagenomes</taxon>
        <taxon>ecological metagenomes</taxon>
    </lineage>
</organism>
<keyword evidence="2" id="KW-0663">Pyridoxal phosphate</keyword>
<evidence type="ECO:0000256" key="2">
    <source>
        <dbReference type="ARBA" id="ARBA00022898"/>
    </source>
</evidence>
<protein>
    <recommendedName>
        <fullName evidence="4">Tryptophan synthase beta chain-like PALP domain-containing protein</fullName>
    </recommendedName>
</protein>
<gene>
    <name evidence="5" type="ORF">METZ01_LOCUS20631</name>
</gene>
<dbReference type="Pfam" id="PF00291">
    <property type="entry name" value="PALP"/>
    <property type="match status" value="1"/>
</dbReference>
<dbReference type="GO" id="GO:0006567">
    <property type="term" value="P:L-threonine catabolic process"/>
    <property type="evidence" value="ECO:0007669"/>
    <property type="project" value="TreeGrafter"/>
</dbReference>
<dbReference type="InterPro" id="IPR001926">
    <property type="entry name" value="TrpB-like_PALP"/>
</dbReference>
<dbReference type="PANTHER" id="PTHR48078:SF6">
    <property type="entry name" value="L-THREONINE DEHYDRATASE CATABOLIC TDCB"/>
    <property type="match status" value="1"/>
</dbReference>
<evidence type="ECO:0000256" key="3">
    <source>
        <dbReference type="ARBA" id="ARBA00023239"/>
    </source>
</evidence>
<sequence length="367" mass="38766">MADTNPFIRYRERLDSYSRALSLGWSDQQFIDLVSSLDDQIAAVDGRGFTVTPILDGAPLATALDLDVNLKVKVEIDSVSGSHKARHLFGVALHLATEETDLRSSNSPLAIASCGNAAIAAAIVAKATNQPIQVFVPTWAEEQVLEQLADLGATLQICEPRANENGDPCYARFTEAVAKGSRPFGVQGTDTPTTFDGARTLGWELQDQVKDLDTAFIQVGGGALGTATARALPNVAVYPVQVEGCAPFKRAWDLLAPDFDIEAAALAPQKFMWPWNQPTSAASGLLDDITYDWLPLLKATLASGGEPVVVTETTLVETHRVATSVSGLDVSPTGAAGLAGLVSAPQHAGAVVAVVFTGIDRQNKVTT</sequence>
<dbReference type="EMBL" id="UINC01001020">
    <property type="protein sequence ID" value="SUZ67777.1"/>
    <property type="molecule type" value="Genomic_DNA"/>
</dbReference>
<comment type="cofactor">
    <cofactor evidence="1">
        <name>pyridoxal 5'-phosphate</name>
        <dbReference type="ChEBI" id="CHEBI:597326"/>
    </cofactor>
</comment>
<dbReference type="Gene3D" id="3.40.50.1100">
    <property type="match status" value="2"/>
</dbReference>
<dbReference type="GO" id="GO:0009097">
    <property type="term" value="P:isoleucine biosynthetic process"/>
    <property type="evidence" value="ECO:0007669"/>
    <property type="project" value="TreeGrafter"/>
</dbReference>
<proteinExistence type="predicted"/>
<evidence type="ECO:0000313" key="5">
    <source>
        <dbReference type="EMBL" id="SUZ67777.1"/>
    </source>
</evidence>
<accession>A0A381PNT4</accession>
<keyword evidence="3" id="KW-0456">Lyase</keyword>
<evidence type="ECO:0000256" key="1">
    <source>
        <dbReference type="ARBA" id="ARBA00001933"/>
    </source>
</evidence>
<dbReference type="InterPro" id="IPR036052">
    <property type="entry name" value="TrpB-like_PALP_sf"/>
</dbReference>
<feature type="domain" description="Tryptophan synthase beta chain-like PALP" evidence="4">
    <location>
        <begin position="50"/>
        <end position="358"/>
    </location>
</feature>
<dbReference type="GO" id="GO:0006565">
    <property type="term" value="P:L-serine catabolic process"/>
    <property type="evidence" value="ECO:0007669"/>
    <property type="project" value="TreeGrafter"/>
</dbReference>
<dbReference type="InterPro" id="IPR050147">
    <property type="entry name" value="Ser/Thr_Dehydratase"/>
</dbReference>
<dbReference type="PANTHER" id="PTHR48078">
    <property type="entry name" value="THREONINE DEHYDRATASE, MITOCHONDRIAL-RELATED"/>
    <property type="match status" value="1"/>
</dbReference>
<reference evidence="5" key="1">
    <citation type="submission" date="2018-05" db="EMBL/GenBank/DDBJ databases">
        <authorList>
            <person name="Lanie J.A."/>
            <person name="Ng W.-L."/>
            <person name="Kazmierczak K.M."/>
            <person name="Andrzejewski T.M."/>
            <person name="Davidsen T.M."/>
            <person name="Wayne K.J."/>
            <person name="Tettelin H."/>
            <person name="Glass J.I."/>
            <person name="Rusch D."/>
            <person name="Podicherti R."/>
            <person name="Tsui H.-C.T."/>
            <person name="Winkler M.E."/>
        </authorList>
    </citation>
    <scope>NUCLEOTIDE SEQUENCE</scope>
</reference>
<dbReference type="GO" id="GO:0003941">
    <property type="term" value="F:L-serine ammonia-lyase activity"/>
    <property type="evidence" value="ECO:0007669"/>
    <property type="project" value="TreeGrafter"/>
</dbReference>
<dbReference type="GO" id="GO:0004794">
    <property type="term" value="F:threonine deaminase activity"/>
    <property type="evidence" value="ECO:0007669"/>
    <property type="project" value="TreeGrafter"/>
</dbReference>
<dbReference type="SUPFAM" id="SSF53686">
    <property type="entry name" value="Tryptophan synthase beta subunit-like PLP-dependent enzymes"/>
    <property type="match status" value="1"/>
</dbReference>
<name>A0A381PNT4_9ZZZZ</name>
<dbReference type="AlphaFoldDB" id="A0A381PNT4"/>
<evidence type="ECO:0000259" key="4">
    <source>
        <dbReference type="Pfam" id="PF00291"/>
    </source>
</evidence>